<dbReference type="EMBL" id="JAYMYS010000033">
    <property type="protein sequence ID" value="KAK7376098.1"/>
    <property type="molecule type" value="Genomic_DNA"/>
</dbReference>
<name>A0AAN9RR94_PSOTE</name>
<dbReference type="GO" id="GO:0004559">
    <property type="term" value="F:alpha-mannosidase activity"/>
    <property type="evidence" value="ECO:0007669"/>
    <property type="project" value="TreeGrafter"/>
</dbReference>
<dbReference type="InterPro" id="IPR011013">
    <property type="entry name" value="Gal_mutarotase_sf_dom"/>
</dbReference>
<dbReference type="GO" id="GO:0030246">
    <property type="term" value="F:carbohydrate binding"/>
    <property type="evidence" value="ECO:0007669"/>
    <property type="project" value="InterPro"/>
</dbReference>
<dbReference type="PANTHER" id="PTHR11607:SF61">
    <property type="entry name" value="ALPHA-MANNOSIDASE"/>
    <property type="match status" value="1"/>
</dbReference>
<dbReference type="GO" id="GO:0005975">
    <property type="term" value="P:carbohydrate metabolic process"/>
    <property type="evidence" value="ECO:0007669"/>
    <property type="project" value="InterPro"/>
</dbReference>
<reference evidence="1 2" key="1">
    <citation type="submission" date="2024-01" db="EMBL/GenBank/DDBJ databases">
        <title>The genomes of 5 underutilized Papilionoideae crops provide insights into root nodulation and disease resistanc.</title>
        <authorList>
            <person name="Jiang F."/>
        </authorList>
    </citation>
    <scope>NUCLEOTIDE SEQUENCE [LARGE SCALE GENOMIC DNA]</scope>
    <source>
        <strain evidence="1">DUOXIRENSHENG_FW03</strain>
        <tissue evidence="1">Leaves</tissue>
    </source>
</reference>
<evidence type="ECO:0000313" key="2">
    <source>
        <dbReference type="Proteomes" id="UP001386955"/>
    </source>
</evidence>
<keyword evidence="2" id="KW-1185">Reference proteome</keyword>
<dbReference type="Gene3D" id="2.70.98.30">
    <property type="entry name" value="Golgi alpha-mannosidase II, domain 4"/>
    <property type="match status" value="1"/>
</dbReference>
<gene>
    <name evidence="1" type="ORF">VNO78_34950</name>
</gene>
<dbReference type="AlphaFoldDB" id="A0AAN9RR94"/>
<accession>A0AAN9RR94</accession>
<dbReference type="Proteomes" id="UP001386955">
    <property type="component" value="Unassembled WGS sequence"/>
</dbReference>
<sequence length="172" mass="19528">MISLSKRKYHSSLLQPAEVIKRPLAKTFSVDLGEDPSASLGLDGDAFHTMRVVTWEKEIRREIRFNLEKSGETVEVKVKDIREKLVTRLYKDKEHAEIEYTVRDYKEDRPLQVTQPVAGNYHPLNLGIYSKDKKSEVSILVDRGTGGASIKDGEELDDGTVLRLAHQYEGSL</sequence>
<evidence type="ECO:0000313" key="1">
    <source>
        <dbReference type="EMBL" id="KAK7376098.1"/>
    </source>
</evidence>
<organism evidence="1 2">
    <name type="scientific">Psophocarpus tetragonolobus</name>
    <name type="common">Winged bean</name>
    <name type="synonym">Dolichos tetragonolobus</name>
    <dbReference type="NCBI Taxonomy" id="3891"/>
    <lineage>
        <taxon>Eukaryota</taxon>
        <taxon>Viridiplantae</taxon>
        <taxon>Streptophyta</taxon>
        <taxon>Embryophyta</taxon>
        <taxon>Tracheophyta</taxon>
        <taxon>Spermatophyta</taxon>
        <taxon>Magnoliopsida</taxon>
        <taxon>eudicotyledons</taxon>
        <taxon>Gunneridae</taxon>
        <taxon>Pentapetalae</taxon>
        <taxon>rosids</taxon>
        <taxon>fabids</taxon>
        <taxon>Fabales</taxon>
        <taxon>Fabaceae</taxon>
        <taxon>Papilionoideae</taxon>
        <taxon>50 kb inversion clade</taxon>
        <taxon>NPAAA clade</taxon>
        <taxon>indigoferoid/millettioid clade</taxon>
        <taxon>Phaseoleae</taxon>
        <taxon>Psophocarpus</taxon>
    </lineage>
</organism>
<dbReference type="PANTHER" id="PTHR11607">
    <property type="entry name" value="ALPHA-MANNOSIDASE"/>
    <property type="match status" value="1"/>
</dbReference>
<proteinExistence type="predicted"/>
<dbReference type="InterPro" id="IPR050843">
    <property type="entry name" value="Glycosyl_Hydrlase_38"/>
</dbReference>
<dbReference type="SUPFAM" id="SSF74650">
    <property type="entry name" value="Galactose mutarotase-like"/>
    <property type="match status" value="1"/>
</dbReference>
<protein>
    <submittedName>
        <fullName evidence="1">Uncharacterized protein</fullName>
    </submittedName>
</protein>
<comment type="caution">
    <text evidence="1">The sequence shown here is derived from an EMBL/GenBank/DDBJ whole genome shotgun (WGS) entry which is preliminary data.</text>
</comment>